<keyword evidence="4 8" id="KW-0067">ATP-binding</keyword>
<comment type="caution">
    <text evidence="8">The sequence shown here is derived from an EMBL/GenBank/DDBJ whole genome shotgun (WGS) entry which is preliminary data.</text>
</comment>
<feature type="region of interest" description="Disordered" evidence="6">
    <location>
        <begin position="300"/>
        <end position="344"/>
    </location>
</feature>
<gene>
    <name evidence="8" type="ORF">ACIA8P_30575</name>
</gene>
<evidence type="ECO:0000256" key="6">
    <source>
        <dbReference type="SAM" id="MobiDB-lite"/>
    </source>
</evidence>
<feature type="compositionally biased region" description="Low complexity" evidence="6">
    <location>
        <begin position="313"/>
        <end position="337"/>
    </location>
</feature>
<keyword evidence="2" id="KW-0813">Transport</keyword>
<dbReference type="PROSITE" id="PS50893">
    <property type="entry name" value="ABC_TRANSPORTER_2"/>
    <property type="match status" value="1"/>
</dbReference>
<reference evidence="8 9" key="1">
    <citation type="submission" date="2024-10" db="EMBL/GenBank/DDBJ databases">
        <title>The Natural Products Discovery Center: Release of the First 8490 Sequenced Strains for Exploring Actinobacteria Biosynthetic Diversity.</title>
        <authorList>
            <person name="Kalkreuter E."/>
            <person name="Kautsar S.A."/>
            <person name="Yang D."/>
            <person name="Bader C.D."/>
            <person name="Teijaro C.N."/>
            <person name="Fluegel L."/>
            <person name="Davis C.M."/>
            <person name="Simpson J.R."/>
            <person name="Lauterbach L."/>
            <person name="Steele A.D."/>
            <person name="Gui C."/>
            <person name="Meng S."/>
            <person name="Li G."/>
            <person name="Viehrig K."/>
            <person name="Ye F."/>
            <person name="Su P."/>
            <person name="Kiefer A.F."/>
            <person name="Nichols A."/>
            <person name="Cepeda A.J."/>
            <person name="Yan W."/>
            <person name="Fan B."/>
            <person name="Jiang Y."/>
            <person name="Adhikari A."/>
            <person name="Zheng C.-J."/>
            <person name="Schuster L."/>
            <person name="Cowan T.M."/>
            <person name="Smanski M.J."/>
            <person name="Chevrette M.G."/>
            <person name="De Carvalho L.P.S."/>
            <person name="Shen B."/>
        </authorList>
    </citation>
    <scope>NUCLEOTIDE SEQUENCE [LARGE SCALE GENOMIC DNA]</scope>
    <source>
        <strain evidence="8 9">NPDC051599</strain>
    </source>
</reference>
<dbReference type="PANTHER" id="PTHR42711">
    <property type="entry name" value="ABC TRANSPORTER ATP-BINDING PROTEIN"/>
    <property type="match status" value="1"/>
</dbReference>
<dbReference type="GO" id="GO:0005524">
    <property type="term" value="F:ATP binding"/>
    <property type="evidence" value="ECO:0007669"/>
    <property type="project" value="UniProtKB-KW"/>
</dbReference>
<dbReference type="PANTHER" id="PTHR42711:SF17">
    <property type="entry name" value="ABC TRANSPORTER ATP-BINDING PROTEIN"/>
    <property type="match status" value="1"/>
</dbReference>
<dbReference type="InterPro" id="IPR050763">
    <property type="entry name" value="ABC_transporter_ATP-binding"/>
</dbReference>
<proteinExistence type="predicted"/>
<evidence type="ECO:0000313" key="8">
    <source>
        <dbReference type="EMBL" id="MFI5678955.1"/>
    </source>
</evidence>
<feature type="domain" description="ABC transporter" evidence="7">
    <location>
        <begin position="6"/>
        <end position="229"/>
    </location>
</feature>
<evidence type="ECO:0000259" key="7">
    <source>
        <dbReference type="PROSITE" id="PS50893"/>
    </source>
</evidence>
<dbReference type="Proteomes" id="UP001612415">
    <property type="component" value="Unassembled WGS sequence"/>
</dbReference>
<organism evidence="8 9">
    <name type="scientific">Streptomyces cellulosae</name>
    <dbReference type="NCBI Taxonomy" id="1968"/>
    <lineage>
        <taxon>Bacteria</taxon>
        <taxon>Bacillati</taxon>
        <taxon>Actinomycetota</taxon>
        <taxon>Actinomycetes</taxon>
        <taxon>Kitasatosporales</taxon>
        <taxon>Streptomycetaceae</taxon>
        <taxon>Streptomyces</taxon>
    </lineage>
</organism>
<dbReference type="RefSeq" id="WP_398659463.1">
    <property type="nucleotide sequence ID" value="NZ_JBITDC010000013.1"/>
</dbReference>
<dbReference type="EMBL" id="JBITDC010000013">
    <property type="protein sequence ID" value="MFI5678955.1"/>
    <property type="molecule type" value="Genomic_DNA"/>
</dbReference>
<evidence type="ECO:0000313" key="9">
    <source>
        <dbReference type="Proteomes" id="UP001612415"/>
    </source>
</evidence>
<dbReference type="InterPro" id="IPR003439">
    <property type="entry name" value="ABC_transporter-like_ATP-bd"/>
</dbReference>
<evidence type="ECO:0000256" key="3">
    <source>
        <dbReference type="ARBA" id="ARBA00022741"/>
    </source>
</evidence>
<evidence type="ECO:0000256" key="1">
    <source>
        <dbReference type="ARBA" id="ARBA00004202"/>
    </source>
</evidence>
<keyword evidence="3" id="KW-0547">Nucleotide-binding</keyword>
<evidence type="ECO:0000256" key="4">
    <source>
        <dbReference type="ARBA" id="ARBA00022840"/>
    </source>
</evidence>
<comment type="subcellular location">
    <subcellularLocation>
        <location evidence="1">Cell membrane</location>
        <topology evidence="1">Peripheral membrane protein</topology>
    </subcellularLocation>
</comment>
<dbReference type="CDD" id="cd03230">
    <property type="entry name" value="ABC_DR_subfamily_A"/>
    <property type="match status" value="1"/>
</dbReference>
<keyword evidence="5" id="KW-0046">Antibiotic resistance</keyword>
<dbReference type="InterPro" id="IPR003593">
    <property type="entry name" value="AAA+_ATPase"/>
</dbReference>
<name>A0ABW7YA09_STRCE</name>
<dbReference type="SMART" id="SM00382">
    <property type="entry name" value="AAA"/>
    <property type="match status" value="1"/>
</dbReference>
<evidence type="ECO:0000256" key="2">
    <source>
        <dbReference type="ARBA" id="ARBA00022448"/>
    </source>
</evidence>
<sequence length="344" mass="36736">MCPSPVVLDHVSKNYGGFRAVSDLSLELVPGQVTVLLGSNGAGKTTTLTMMTGLRKPTSGQVRVFGLDPADPRARSRTGVMLQDSGVPGALRVGELVRLFREFYPTPLDTDQVIEMAGLRDRLRVRAQDLSGGQRQRLYFALAVCGDPELLFLDEPTVAMDVDSRNQFLGHIRGLADRGRTVVLTTHYLAEAERLADRVVLIHRSRLIADGTKAEIKALTTGKRVSFLLPGEAGPAEFDGLPVDGLELTPQAGHTAVRFHSDRPEDVLSTLMLRGSGLTDLQVVGVDLEETVQRLVHQAAENGTEDTGGGGTKAAEPTTAPSEAEGPGAERPGAARSETAEVQA</sequence>
<keyword evidence="9" id="KW-1185">Reference proteome</keyword>
<accession>A0ABW7YA09</accession>
<dbReference type="Pfam" id="PF00005">
    <property type="entry name" value="ABC_tran"/>
    <property type="match status" value="1"/>
</dbReference>
<protein>
    <submittedName>
        <fullName evidence="8">ABC transporter ATP-binding protein</fullName>
    </submittedName>
</protein>
<evidence type="ECO:0000256" key="5">
    <source>
        <dbReference type="ARBA" id="ARBA00023251"/>
    </source>
</evidence>
<dbReference type="Gene3D" id="3.40.50.300">
    <property type="entry name" value="P-loop containing nucleotide triphosphate hydrolases"/>
    <property type="match status" value="1"/>
</dbReference>
<dbReference type="SUPFAM" id="SSF52540">
    <property type="entry name" value="P-loop containing nucleoside triphosphate hydrolases"/>
    <property type="match status" value="1"/>
</dbReference>
<dbReference type="InterPro" id="IPR027417">
    <property type="entry name" value="P-loop_NTPase"/>
</dbReference>